<dbReference type="EMBL" id="JQCD01000024">
    <property type="protein sequence ID" value="KRN76727.1"/>
    <property type="molecule type" value="Genomic_DNA"/>
</dbReference>
<evidence type="ECO:0000259" key="8">
    <source>
        <dbReference type="Pfam" id="PF02272"/>
    </source>
</evidence>
<dbReference type="InterPro" id="IPR041122">
    <property type="entry name" value="RecJ_OB"/>
</dbReference>
<evidence type="ECO:0000256" key="2">
    <source>
        <dbReference type="ARBA" id="ARBA00019841"/>
    </source>
</evidence>
<proteinExistence type="inferred from homology"/>
<dbReference type="PATRIC" id="fig|1620.3.peg.237"/>
<comment type="similarity">
    <text evidence="1">Belongs to the RecJ family.</text>
</comment>
<keyword evidence="4" id="KW-0378">Hydrolase</keyword>
<dbReference type="InterPro" id="IPR018779">
    <property type="entry name" value="RecJ_C"/>
</dbReference>
<protein>
    <recommendedName>
        <fullName evidence="2">Single-stranded-DNA-specific exonuclease RecJ</fullName>
    </recommendedName>
</protein>
<evidence type="ECO:0000313" key="12">
    <source>
        <dbReference type="Proteomes" id="UP000051673"/>
    </source>
</evidence>
<dbReference type="STRING" id="1620.IV67_GL000232"/>
<dbReference type="AlphaFoldDB" id="A0A0R2JQG1"/>
<evidence type="ECO:0000256" key="3">
    <source>
        <dbReference type="ARBA" id="ARBA00022722"/>
    </source>
</evidence>
<dbReference type="InterPro" id="IPR001667">
    <property type="entry name" value="DDH_dom"/>
</dbReference>
<evidence type="ECO:0000259" key="10">
    <source>
        <dbReference type="Pfam" id="PF17768"/>
    </source>
</evidence>
<comment type="caution">
    <text evidence="11">The sequence shown here is derived from an EMBL/GenBank/DDBJ whole genome shotgun (WGS) entry which is preliminary data.</text>
</comment>
<feature type="domain" description="RecJ OB" evidence="10">
    <location>
        <begin position="457"/>
        <end position="559"/>
    </location>
</feature>
<keyword evidence="5 11" id="KW-0269">Exonuclease</keyword>
<dbReference type="PANTHER" id="PTHR30255:SF2">
    <property type="entry name" value="SINGLE-STRANDED-DNA-SPECIFIC EXONUCLEASE RECJ"/>
    <property type="match status" value="1"/>
</dbReference>
<evidence type="ECO:0000256" key="5">
    <source>
        <dbReference type="ARBA" id="ARBA00022839"/>
    </source>
</evidence>
<evidence type="ECO:0000259" key="7">
    <source>
        <dbReference type="Pfam" id="PF01368"/>
    </source>
</evidence>
<dbReference type="GO" id="GO:0008409">
    <property type="term" value="F:5'-3' exonuclease activity"/>
    <property type="evidence" value="ECO:0007669"/>
    <property type="project" value="InterPro"/>
</dbReference>
<dbReference type="InterPro" id="IPR038763">
    <property type="entry name" value="DHH_sf"/>
</dbReference>
<dbReference type="GO" id="GO:0006310">
    <property type="term" value="P:DNA recombination"/>
    <property type="evidence" value="ECO:0007669"/>
    <property type="project" value="InterPro"/>
</dbReference>
<dbReference type="Gene3D" id="3.10.310.30">
    <property type="match status" value="1"/>
</dbReference>
<dbReference type="OrthoDB" id="9809852at2"/>
<dbReference type="Pfam" id="PF02272">
    <property type="entry name" value="DHHA1"/>
    <property type="match status" value="1"/>
</dbReference>
<dbReference type="NCBIfam" id="TIGR00644">
    <property type="entry name" value="recJ"/>
    <property type="match status" value="1"/>
</dbReference>
<dbReference type="Pfam" id="PF17768">
    <property type="entry name" value="RecJ_OB"/>
    <property type="match status" value="1"/>
</dbReference>
<dbReference type="Gene3D" id="3.90.1640.30">
    <property type="match status" value="1"/>
</dbReference>
<dbReference type="InterPro" id="IPR003156">
    <property type="entry name" value="DHHA1_dom"/>
</dbReference>
<organism evidence="11 12">
    <name type="scientific">Weissella minor</name>
    <dbReference type="NCBI Taxonomy" id="1620"/>
    <lineage>
        <taxon>Bacteria</taxon>
        <taxon>Bacillati</taxon>
        <taxon>Bacillota</taxon>
        <taxon>Bacilli</taxon>
        <taxon>Lactobacillales</taxon>
        <taxon>Lactobacillaceae</taxon>
        <taxon>Weissella</taxon>
    </lineage>
</organism>
<dbReference type="InterPro" id="IPR004610">
    <property type="entry name" value="RecJ"/>
</dbReference>
<keyword evidence="12" id="KW-1185">Reference proteome</keyword>
<evidence type="ECO:0000256" key="1">
    <source>
        <dbReference type="ARBA" id="ARBA00005915"/>
    </source>
</evidence>
<dbReference type="InterPro" id="IPR051673">
    <property type="entry name" value="SSDNA_exonuclease_RecJ"/>
</dbReference>
<evidence type="ECO:0000259" key="9">
    <source>
        <dbReference type="Pfam" id="PF10141"/>
    </source>
</evidence>
<feature type="domain" description="Single-stranded-DNA-specific exonuclease RecJ C-terminal" evidence="9">
    <location>
        <begin position="567"/>
        <end position="760"/>
    </location>
</feature>
<dbReference type="GO" id="GO:0006281">
    <property type="term" value="P:DNA repair"/>
    <property type="evidence" value="ECO:0007669"/>
    <property type="project" value="InterPro"/>
</dbReference>
<keyword evidence="3" id="KW-0540">Nuclease</keyword>
<reference evidence="11 12" key="1">
    <citation type="journal article" date="2015" name="Genome Announc.">
        <title>Expanding the biotechnology potential of lactobacilli through comparative genomics of 213 strains and associated genera.</title>
        <authorList>
            <person name="Sun Z."/>
            <person name="Harris H.M."/>
            <person name="McCann A."/>
            <person name="Guo C."/>
            <person name="Argimon S."/>
            <person name="Zhang W."/>
            <person name="Yang X."/>
            <person name="Jeffery I.B."/>
            <person name="Cooney J.C."/>
            <person name="Kagawa T.F."/>
            <person name="Liu W."/>
            <person name="Song Y."/>
            <person name="Salvetti E."/>
            <person name="Wrobel A."/>
            <person name="Rasinkangas P."/>
            <person name="Parkhill J."/>
            <person name="Rea M.C."/>
            <person name="O'Sullivan O."/>
            <person name="Ritari J."/>
            <person name="Douillard F.P."/>
            <person name="Paul Ross R."/>
            <person name="Yang R."/>
            <person name="Briner A.E."/>
            <person name="Felis G.E."/>
            <person name="de Vos W.M."/>
            <person name="Barrangou R."/>
            <person name="Klaenhammer T.R."/>
            <person name="Caufield P.W."/>
            <person name="Cui Y."/>
            <person name="Zhang H."/>
            <person name="O'Toole P.W."/>
        </authorList>
    </citation>
    <scope>NUCLEOTIDE SEQUENCE [LARGE SCALE GENOMIC DNA]</scope>
    <source>
        <strain evidence="11 12">DSM 20014</strain>
    </source>
</reference>
<sequence>MIEAKFRWQTDELNQSAVQQLTTDYDLPDLVAKYAVNQGYDTPESVQTFLQPTMDQLYDASLLPGMQAAIERLTQAIEQGEKIVVYGDYDVDGMSSTAIMVWALEILGADVTYFVPSRFDQGYGPNLEKYQALVADGMQLLVTVDNGVTGVEEFAWLKSQGIDAIITDHHELPEQLPDVTAIVHPRLVAGDDAYPFGELSGAGVAFKVASALLEAPADEVIDLAALGTVADVMPLISENRVITAQGVAAMREDARPGVAAILASAGQNPEELNASSIGFTIGPRLNAIGRLADPMLGVQLLLSDDMDEADQLAKQVETLNKERQKFVEEITTAAQAQLVAEETQHQVNVVIGADWHEGVLGIVASRLVEATGKPTIVLTSDGVQAKGSARSVPGFDLFTPLDAHRELFDAFGGHASAAGMTLQLDQIAELQKVLDQAASDQRLADVPQPELSILGNVTGRDFNRETYDTLQILAPFGEQNPEPLFQVDVQMLQQIKTMSDGKHLRFTAVTTQGDLPVIGFGFGELADQLAGRFEKISLVGTMSQNTYRGMTTYQLMLKDIKAEGSSIMDWRTSKLTQQVLQQPADYIFFDERLYQQLSPQVGANGRAISIEDAFNYTQLGTMALVDLPDSLEQLQELLQFVPANAIAPIFYTKHPSYLQKVPTKADFGKVFRFVQSYQNVNLSGQFKQVAQHLQMDPNMLNLIFKVFLEANFVTIENGFLNPVADPETVNLTETETFKAFMRRRELEKQLIYSSTSELEQLLSDLSKQEN</sequence>
<dbReference type="Pfam" id="PF10141">
    <property type="entry name" value="ssDNA-exonuc_C"/>
    <property type="match status" value="1"/>
</dbReference>
<dbReference type="Proteomes" id="UP000051673">
    <property type="component" value="Unassembled WGS sequence"/>
</dbReference>
<keyword evidence="6" id="KW-0175">Coiled coil</keyword>
<evidence type="ECO:0000256" key="6">
    <source>
        <dbReference type="SAM" id="Coils"/>
    </source>
</evidence>
<dbReference type="PANTHER" id="PTHR30255">
    <property type="entry name" value="SINGLE-STRANDED-DNA-SPECIFIC EXONUCLEASE RECJ"/>
    <property type="match status" value="1"/>
</dbReference>
<feature type="domain" description="DDH" evidence="7">
    <location>
        <begin position="82"/>
        <end position="228"/>
    </location>
</feature>
<evidence type="ECO:0000256" key="4">
    <source>
        <dbReference type="ARBA" id="ARBA00022801"/>
    </source>
</evidence>
<dbReference type="RefSeq" id="WP_057787365.1">
    <property type="nucleotide sequence ID" value="NZ_JQCD01000024.1"/>
</dbReference>
<evidence type="ECO:0000313" key="11">
    <source>
        <dbReference type="EMBL" id="KRN76727.1"/>
    </source>
</evidence>
<dbReference type="Pfam" id="PF01368">
    <property type="entry name" value="DHH"/>
    <property type="match status" value="1"/>
</dbReference>
<feature type="coiled-coil region" evidence="6">
    <location>
        <begin position="302"/>
        <end position="329"/>
    </location>
</feature>
<gene>
    <name evidence="11" type="ORF">IV67_GL000232</name>
</gene>
<feature type="domain" description="DHHA1" evidence="8">
    <location>
        <begin position="350"/>
        <end position="439"/>
    </location>
</feature>
<accession>A0A0R2JQG1</accession>
<dbReference type="GO" id="GO:0003676">
    <property type="term" value="F:nucleic acid binding"/>
    <property type="evidence" value="ECO:0007669"/>
    <property type="project" value="InterPro"/>
</dbReference>
<name>A0A0R2JQG1_9LACO</name>
<dbReference type="SUPFAM" id="SSF64182">
    <property type="entry name" value="DHH phosphoesterases"/>
    <property type="match status" value="1"/>
</dbReference>